<dbReference type="EC" id="2.7.7.8" evidence="8"/>
<dbReference type="InterPro" id="IPR004087">
    <property type="entry name" value="KH_dom"/>
</dbReference>
<sequence length="713" mass="78813">MKTENYSIKLGEKEINVQIGGFADQASGHCVVSTGETTILATAQVGQDLPSQGFFPLTCDYEEKFYAAGKILGSRFVRREGRPSVVAILTSRMIDRALRPVFPEGLTREIQCITTCLSWDTENDPAVLGLLGTSIALSISDIPFNGPVAGIRVAKNESGYILNPTSLEREGALLDIVFAGVGKGGDFLINMIEGRANEAKEVDFAGAFEFAQKHLKALLEFQEKIIKKHQKEKFVPLKRPTTPLLEEKVLNVLKEKLEKALYQKDRLQSKKDVKAVEEEVLKIVKAEFGEEYIETAKDIFSNFKDNLLTDNILKHEKRPDQRKLDEIREIEAQVALLPRTHGSALFQRGETKILSILTLGSPGDQQLFDEMEFSGKKRFLHHYNFPPYSVGEVKRLSGPGRREIGHGMLAEKALLPLLPSFDDFPYTIRIVSEALSSNGSTSMASVCAGALALMDAGVPLKRPVAGISVGIIKKDNDYKLITDIQGPEDSSGDMDFKVAGTKEGVTAIQMDVKIDGITGKIFREALTRAKEGREFILEKISKVLQEPRKELSVYAPKIYKIQINPDKIGAVIGSGGKVINEIIEKCSVEIDIEEDGRVFVSAKDDESAQKALDWIKGLTKEYEVGELVLATVVKITDFGAFMELSPGQDGLLHISEIAPFRVNQTSDYLKLGDKIEVKVIAIDEQGKISLSAKQAGFLKGQQPKQEPPRFKRR</sequence>
<dbReference type="InterPro" id="IPR004088">
    <property type="entry name" value="KH_dom_type_1"/>
</dbReference>
<evidence type="ECO:0000256" key="1">
    <source>
        <dbReference type="ARBA" id="ARBA00007404"/>
    </source>
</evidence>
<keyword evidence="5 8" id="KW-0479">Metal-binding</keyword>
<dbReference type="FunFam" id="3.30.1370.10:FF:000001">
    <property type="entry name" value="Polyribonucleotide nucleotidyltransferase"/>
    <property type="match status" value="1"/>
</dbReference>
<dbReference type="Gene3D" id="3.30.230.70">
    <property type="entry name" value="GHMP Kinase, N-terminal domain"/>
    <property type="match status" value="2"/>
</dbReference>
<evidence type="ECO:0000256" key="7">
    <source>
        <dbReference type="ARBA" id="ARBA00022884"/>
    </source>
</evidence>
<evidence type="ECO:0000313" key="10">
    <source>
        <dbReference type="EMBL" id="PIP31945.1"/>
    </source>
</evidence>
<dbReference type="Pfam" id="PF00013">
    <property type="entry name" value="KH_1"/>
    <property type="match status" value="1"/>
</dbReference>
<dbReference type="NCBIfam" id="TIGR03591">
    <property type="entry name" value="polynuc_phos"/>
    <property type="match status" value="1"/>
</dbReference>
<feature type="domain" description="S1 motif" evidence="9">
    <location>
        <begin position="625"/>
        <end position="693"/>
    </location>
</feature>
<dbReference type="InterPro" id="IPR003029">
    <property type="entry name" value="S1_domain"/>
</dbReference>
<keyword evidence="4 8" id="KW-0548">Nucleotidyltransferase</keyword>
<dbReference type="Pfam" id="PF00575">
    <property type="entry name" value="S1"/>
    <property type="match status" value="1"/>
</dbReference>
<dbReference type="InterPro" id="IPR036345">
    <property type="entry name" value="ExoRNase_PH_dom2_sf"/>
</dbReference>
<feature type="binding site" evidence="8">
    <location>
        <position position="489"/>
    </location>
    <ligand>
        <name>Mg(2+)</name>
        <dbReference type="ChEBI" id="CHEBI:18420"/>
    </ligand>
</feature>
<comment type="catalytic activity">
    <reaction evidence="8">
        <text>RNA(n+1) + phosphate = RNA(n) + a ribonucleoside 5'-diphosphate</text>
        <dbReference type="Rhea" id="RHEA:22096"/>
        <dbReference type="Rhea" id="RHEA-COMP:14527"/>
        <dbReference type="Rhea" id="RHEA-COMP:17342"/>
        <dbReference type="ChEBI" id="CHEBI:43474"/>
        <dbReference type="ChEBI" id="CHEBI:57930"/>
        <dbReference type="ChEBI" id="CHEBI:140395"/>
        <dbReference type="EC" id="2.7.7.8"/>
    </reaction>
</comment>
<dbReference type="InterPro" id="IPR036612">
    <property type="entry name" value="KH_dom_type_1_sf"/>
</dbReference>
<accession>A0A2G9ZFJ3</accession>
<evidence type="ECO:0000313" key="11">
    <source>
        <dbReference type="Proteomes" id="UP000230447"/>
    </source>
</evidence>
<evidence type="ECO:0000259" key="9">
    <source>
        <dbReference type="PROSITE" id="PS50126"/>
    </source>
</evidence>
<dbReference type="InterPro" id="IPR027408">
    <property type="entry name" value="PNPase/RNase_PH_dom_sf"/>
</dbReference>
<protein>
    <recommendedName>
        <fullName evidence="8">Polyribonucleotide nucleotidyltransferase</fullName>
        <ecNumber evidence="8">2.7.7.8</ecNumber>
    </recommendedName>
    <alternativeName>
        <fullName evidence="8">Polynucleotide phosphorylase</fullName>
        <shortName evidence="8">PNPase</shortName>
    </alternativeName>
</protein>
<dbReference type="PANTHER" id="PTHR11252">
    <property type="entry name" value="POLYRIBONUCLEOTIDE NUCLEOTIDYLTRANSFERASE"/>
    <property type="match status" value="1"/>
</dbReference>
<dbReference type="GO" id="GO:0000287">
    <property type="term" value="F:magnesium ion binding"/>
    <property type="evidence" value="ECO:0007669"/>
    <property type="project" value="UniProtKB-UniRule"/>
</dbReference>
<dbReference type="Pfam" id="PF03726">
    <property type="entry name" value="PNPase"/>
    <property type="match status" value="1"/>
</dbReference>
<evidence type="ECO:0000256" key="3">
    <source>
        <dbReference type="ARBA" id="ARBA00022679"/>
    </source>
</evidence>
<dbReference type="AlphaFoldDB" id="A0A2G9ZFJ3"/>
<dbReference type="HAMAP" id="MF_01595">
    <property type="entry name" value="PNPase"/>
    <property type="match status" value="1"/>
</dbReference>
<dbReference type="GO" id="GO:0005829">
    <property type="term" value="C:cytosol"/>
    <property type="evidence" value="ECO:0007669"/>
    <property type="project" value="UniProtKB-ARBA"/>
</dbReference>
<organism evidence="10 11">
    <name type="scientific">bacterium (Candidatus Gribaldobacteria) CG23_combo_of_CG06-09_8_20_14_all_37_87_8</name>
    <dbReference type="NCBI Taxonomy" id="2014278"/>
    <lineage>
        <taxon>Bacteria</taxon>
        <taxon>Candidatus Gribaldobacteria</taxon>
    </lineage>
</organism>
<keyword evidence="7 8" id="KW-0694">RNA-binding</keyword>
<dbReference type="GO" id="GO:0006402">
    <property type="term" value="P:mRNA catabolic process"/>
    <property type="evidence" value="ECO:0007669"/>
    <property type="project" value="UniProtKB-UniRule"/>
</dbReference>
<dbReference type="SUPFAM" id="SSF54791">
    <property type="entry name" value="Eukaryotic type KH-domain (KH-domain type I)"/>
    <property type="match status" value="1"/>
</dbReference>
<dbReference type="GO" id="GO:0000175">
    <property type="term" value="F:3'-5'-RNA exonuclease activity"/>
    <property type="evidence" value="ECO:0007669"/>
    <property type="project" value="TreeGrafter"/>
</dbReference>
<dbReference type="Proteomes" id="UP000230447">
    <property type="component" value="Unassembled WGS sequence"/>
</dbReference>
<dbReference type="InterPro" id="IPR012340">
    <property type="entry name" value="NA-bd_OB-fold"/>
</dbReference>
<dbReference type="Gene3D" id="2.40.50.140">
    <property type="entry name" value="Nucleic acid-binding proteins"/>
    <property type="match status" value="1"/>
</dbReference>
<dbReference type="InterPro" id="IPR015848">
    <property type="entry name" value="PNPase_PH_RNA-bd_bac/org-type"/>
</dbReference>
<comment type="caution">
    <text evidence="10">The sequence shown here is derived from an EMBL/GenBank/DDBJ whole genome shotgun (WGS) entry which is preliminary data.</text>
</comment>
<keyword evidence="2 8" id="KW-0963">Cytoplasm</keyword>
<dbReference type="EMBL" id="PCSB01000016">
    <property type="protein sequence ID" value="PIP31945.1"/>
    <property type="molecule type" value="Genomic_DNA"/>
</dbReference>
<dbReference type="NCBIfam" id="NF008805">
    <property type="entry name" value="PRK11824.1"/>
    <property type="match status" value="1"/>
</dbReference>
<feature type="binding site" evidence="8">
    <location>
        <position position="495"/>
    </location>
    <ligand>
        <name>Mg(2+)</name>
        <dbReference type="ChEBI" id="CHEBI:18420"/>
    </ligand>
</feature>
<evidence type="ECO:0000256" key="8">
    <source>
        <dbReference type="HAMAP-Rule" id="MF_01595"/>
    </source>
</evidence>
<dbReference type="FunFam" id="3.30.230.70:FF:000001">
    <property type="entry name" value="Polyribonucleotide nucleotidyltransferase"/>
    <property type="match status" value="1"/>
</dbReference>
<dbReference type="InterPro" id="IPR015847">
    <property type="entry name" value="ExoRNase_PH_dom2"/>
</dbReference>
<dbReference type="GO" id="GO:0004654">
    <property type="term" value="F:polyribonucleotide nucleotidyltransferase activity"/>
    <property type="evidence" value="ECO:0007669"/>
    <property type="project" value="UniProtKB-UniRule"/>
</dbReference>
<dbReference type="FunFam" id="3.30.230.70:FF:000002">
    <property type="entry name" value="Polyribonucleotide nucleotidyltransferase"/>
    <property type="match status" value="1"/>
</dbReference>
<dbReference type="CDD" id="cd02393">
    <property type="entry name" value="KH-I_PNPase"/>
    <property type="match status" value="1"/>
</dbReference>
<comment type="cofactor">
    <cofactor evidence="8">
        <name>Mg(2+)</name>
        <dbReference type="ChEBI" id="CHEBI:18420"/>
    </cofactor>
</comment>
<dbReference type="SUPFAM" id="SSF55666">
    <property type="entry name" value="Ribonuclease PH domain 2-like"/>
    <property type="match status" value="2"/>
</dbReference>
<dbReference type="Gene3D" id="3.30.1370.10">
    <property type="entry name" value="K Homology domain, type 1"/>
    <property type="match status" value="1"/>
</dbReference>
<dbReference type="InterPro" id="IPR020568">
    <property type="entry name" value="Ribosomal_Su5_D2-typ_SF"/>
</dbReference>
<dbReference type="InterPro" id="IPR012162">
    <property type="entry name" value="PNPase"/>
</dbReference>
<dbReference type="PANTHER" id="PTHR11252:SF0">
    <property type="entry name" value="POLYRIBONUCLEOTIDE NUCLEOTIDYLTRANSFERASE 1, MITOCHONDRIAL"/>
    <property type="match status" value="1"/>
</dbReference>
<dbReference type="GO" id="GO:0006396">
    <property type="term" value="P:RNA processing"/>
    <property type="evidence" value="ECO:0007669"/>
    <property type="project" value="InterPro"/>
</dbReference>
<dbReference type="PROSITE" id="PS50084">
    <property type="entry name" value="KH_TYPE_1"/>
    <property type="match status" value="1"/>
</dbReference>
<evidence type="ECO:0000256" key="6">
    <source>
        <dbReference type="ARBA" id="ARBA00022842"/>
    </source>
</evidence>
<keyword evidence="3 8" id="KW-0808">Transferase</keyword>
<dbReference type="PROSITE" id="PS50126">
    <property type="entry name" value="S1"/>
    <property type="match status" value="1"/>
</dbReference>
<gene>
    <name evidence="8" type="primary">pnp</name>
    <name evidence="10" type="ORF">COX24_00810</name>
</gene>
<comment type="function">
    <text evidence="8">Involved in mRNA degradation. Catalyzes the phosphorolysis of single-stranded polyribonucleotides processively in the 3'- to 5'-direction.</text>
</comment>
<evidence type="ECO:0000256" key="4">
    <source>
        <dbReference type="ARBA" id="ARBA00022695"/>
    </source>
</evidence>
<dbReference type="Pfam" id="PF01138">
    <property type="entry name" value="RNase_PH"/>
    <property type="match status" value="2"/>
</dbReference>
<dbReference type="PIRSF" id="PIRSF005499">
    <property type="entry name" value="PNPase"/>
    <property type="match status" value="1"/>
</dbReference>
<proteinExistence type="inferred from homology"/>
<keyword evidence="6 8" id="KW-0460">Magnesium</keyword>
<dbReference type="FunFam" id="2.40.50.140:FF:000189">
    <property type="entry name" value="Polyribonucleotide nucleotidyltransferase, putative"/>
    <property type="match status" value="1"/>
</dbReference>
<dbReference type="SUPFAM" id="SSF46915">
    <property type="entry name" value="Polynucleotide phosphorylase/guanosine pentaphosphate synthase (PNPase/GPSI), domain 3"/>
    <property type="match status" value="1"/>
</dbReference>
<name>A0A2G9ZFJ3_9BACT</name>
<dbReference type="SMART" id="SM00316">
    <property type="entry name" value="S1"/>
    <property type="match status" value="1"/>
</dbReference>
<dbReference type="InterPro" id="IPR036456">
    <property type="entry name" value="PNPase_PH_RNA-bd_sf"/>
</dbReference>
<dbReference type="Pfam" id="PF03725">
    <property type="entry name" value="RNase_PH_C"/>
    <property type="match status" value="2"/>
</dbReference>
<dbReference type="CDD" id="cd11364">
    <property type="entry name" value="RNase_PH_PNPase_2"/>
    <property type="match status" value="1"/>
</dbReference>
<dbReference type="InterPro" id="IPR001247">
    <property type="entry name" value="ExoRNase_PH_dom1"/>
</dbReference>
<reference evidence="10 11" key="1">
    <citation type="submission" date="2017-09" db="EMBL/GenBank/DDBJ databases">
        <title>Depth-based differentiation of microbial function through sediment-hosted aquifers and enrichment of novel symbionts in the deep terrestrial subsurface.</title>
        <authorList>
            <person name="Probst A.J."/>
            <person name="Ladd B."/>
            <person name="Jarett J.K."/>
            <person name="Geller-Mcgrath D.E."/>
            <person name="Sieber C.M."/>
            <person name="Emerson J.B."/>
            <person name="Anantharaman K."/>
            <person name="Thomas B.C."/>
            <person name="Malmstrom R."/>
            <person name="Stieglmeier M."/>
            <person name="Klingl A."/>
            <person name="Woyke T."/>
            <person name="Ryan C.M."/>
            <person name="Banfield J.F."/>
        </authorList>
    </citation>
    <scope>NUCLEOTIDE SEQUENCE [LARGE SCALE GENOMIC DNA]</scope>
    <source>
        <strain evidence="10">CG23_combo_of_CG06-09_8_20_14_all_37_87_8</strain>
    </source>
</reference>
<dbReference type="CDD" id="cd04472">
    <property type="entry name" value="S1_PNPase"/>
    <property type="match status" value="1"/>
</dbReference>
<evidence type="ECO:0000256" key="5">
    <source>
        <dbReference type="ARBA" id="ARBA00022723"/>
    </source>
</evidence>
<dbReference type="GO" id="GO:0003723">
    <property type="term" value="F:RNA binding"/>
    <property type="evidence" value="ECO:0007669"/>
    <property type="project" value="UniProtKB-UniRule"/>
</dbReference>
<comment type="similarity">
    <text evidence="1 8">Belongs to the polyribonucleotide nucleotidyltransferase family.</text>
</comment>
<evidence type="ECO:0000256" key="2">
    <source>
        <dbReference type="ARBA" id="ARBA00022490"/>
    </source>
</evidence>
<dbReference type="SMART" id="SM00322">
    <property type="entry name" value="KH"/>
    <property type="match status" value="1"/>
</dbReference>
<dbReference type="SUPFAM" id="SSF50249">
    <property type="entry name" value="Nucleic acid-binding proteins"/>
    <property type="match status" value="1"/>
</dbReference>
<dbReference type="SUPFAM" id="SSF54211">
    <property type="entry name" value="Ribosomal protein S5 domain 2-like"/>
    <property type="match status" value="2"/>
</dbReference>
<comment type="subcellular location">
    <subcellularLocation>
        <location evidence="8">Cytoplasm</location>
    </subcellularLocation>
</comment>